<dbReference type="Gene3D" id="3.20.20.100">
    <property type="entry name" value="NADP-dependent oxidoreductase domain"/>
    <property type="match status" value="1"/>
</dbReference>
<dbReference type="RefSeq" id="WP_223844481.1">
    <property type="nucleotide sequence ID" value="NZ_ASYR01000015.1"/>
</dbReference>
<gene>
    <name evidence="1" type="ORF">BG846_05389</name>
</gene>
<protein>
    <submittedName>
        <fullName evidence="1">Uncharacterized protein</fullName>
    </submittedName>
</protein>
<reference evidence="1 2" key="1">
    <citation type="submission" date="2016-09" db="EMBL/GenBank/DDBJ databases">
        <title>Streptomyces fradiae DSM40063, a candidate organism with high potential of specific P450 cytochromes.</title>
        <authorList>
            <person name="Grumaz C."/>
            <person name="Vainshtein Y."/>
            <person name="Kirstahler P."/>
            <person name="Sohn K."/>
        </authorList>
    </citation>
    <scope>NUCLEOTIDE SEQUENCE [LARGE SCALE GENOMIC DNA]</scope>
    <source>
        <strain evidence="1 2">DSM 40063</strain>
    </source>
</reference>
<dbReference type="AlphaFoldDB" id="A0A1Y2NNJ8"/>
<dbReference type="SUPFAM" id="SSF51430">
    <property type="entry name" value="NAD(P)-linked oxidoreductase"/>
    <property type="match status" value="1"/>
</dbReference>
<proteinExistence type="predicted"/>
<dbReference type="GeneID" id="91407169"/>
<accession>A0A1Y2NNJ8</accession>
<comment type="caution">
    <text evidence="1">The sequence shown here is derived from an EMBL/GenBank/DDBJ whole genome shotgun (WGS) entry which is preliminary data.</text>
</comment>
<name>A0A1Y2NNJ8_STRFR</name>
<evidence type="ECO:0000313" key="2">
    <source>
        <dbReference type="Proteomes" id="UP000194318"/>
    </source>
</evidence>
<dbReference type="EMBL" id="MIFZ01000338">
    <property type="protein sequence ID" value="OSY49046.1"/>
    <property type="molecule type" value="Genomic_DNA"/>
</dbReference>
<dbReference type="Proteomes" id="UP000194318">
    <property type="component" value="Unassembled WGS sequence"/>
</dbReference>
<dbReference type="InterPro" id="IPR036812">
    <property type="entry name" value="NAD(P)_OxRdtase_dom_sf"/>
</dbReference>
<evidence type="ECO:0000313" key="1">
    <source>
        <dbReference type="EMBL" id="OSY49046.1"/>
    </source>
</evidence>
<organism evidence="1 2">
    <name type="scientific">Streptomyces fradiae ATCC 10745 = DSM 40063</name>
    <dbReference type="NCBI Taxonomy" id="1319510"/>
    <lineage>
        <taxon>Bacteria</taxon>
        <taxon>Bacillati</taxon>
        <taxon>Actinomycetota</taxon>
        <taxon>Actinomycetes</taxon>
        <taxon>Kitasatosporales</taxon>
        <taxon>Streptomycetaceae</taxon>
        <taxon>Streptomyces</taxon>
    </lineage>
</organism>
<sequence length="92" mass="9844">MRRPPQVAVARVRERAARSTATLVPIIGPRNLPQLDSYLAALDVQLTDEQYARLDKVSAVPLGVPHEGIAGSLRHLQGGDASSIITRVVPVA</sequence>